<dbReference type="Proteomes" id="UP001390339">
    <property type="component" value="Unassembled WGS sequence"/>
</dbReference>
<evidence type="ECO:0000313" key="2">
    <source>
        <dbReference type="EMBL" id="KAK8869365.1"/>
    </source>
</evidence>
<proteinExistence type="predicted"/>
<gene>
    <name evidence="2" type="ORF">PGQ11_007943</name>
</gene>
<reference evidence="2 3" key="1">
    <citation type="journal article" date="2024" name="IMA Fungus">
        <title>Apiospora arundinis, a panoply of carbohydrate-active enzymes and secondary metabolites.</title>
        <authorList>
            <person name="Sorensen T."/>
            <person name="Petersen C."/>
            <person name="Muurmann A.T."/>
            <person name="Christiansen J.V."/>
            <person name="Brundto M.L."/>
            <person name="Overgaard C.K."/>
            <person name="Boysen A.T."/>
            <person name="Wollenberg R.D."/>
            <person name="Larsen T.O."/>
            <person name="Sorensen J.L."/>
            <person name="Nielsen K.L."/>
            <person name="Sondergaard T.E."/>
        </authorList>
    </citation>
    <scope>NUCLEOTIDE SEQUENCE [LARGE SCALE GENOMIC DNA]</scope>
    <source>
        <strain evidence="2 3">AAU 773</strain>
    </source>
</reference>
<accession>A0ABR2IX42</accession>
<sequence length="513" mass="57522">MAVSHTLLLEEQLTKVEIETPESWFYFLVRSQHHWVITVIHVRSTWLPVVRNEEITVCDSWSLPCCSEASEKEVKSIRKFYNAQFEAGEWINGGDPVPKPGSKCQERQDEIKLFLPRQEDESSDTNEQAVDGTALIDRESSITSSASEQGQPQAYATIVNDITDETDVSSVIKKFEDGVGKLALCSSSGGFVSQRHSLPDGESDLGNAINTLSRIRVGNRKLALIEDWILEHLVRCLWILQRKEQPATTNDETRPRHEKSAKTINDLVNATVEQKGPLGLLVNSAFSGRWRSEKASLTVQEVRDRILKTEVWIPEDLYLFNPPAMLCKFLHRDYKSLCRDLGLSSLSDYDPTVGVGQFQMIPFGIFQPQIVPSLAWKEKERCWFIAAQTRTDRSSKKRKRAGNASHLTTRATFPLRGQPNARSGAYRDDSGQSSNLAVSANTRTFLTDIDNMALVPGIQPAHDSDIDFGSIPNIFHDASARSFVPEGNAGFIWDWAADIDESGTPFEFNDFAL</sequence>
<keyword evidence="3" id="KW-1185">Reference proteome</keyword>
<dbReference type="EMBL" id="JAPCWZ010000004">
    <property type="protein sequence ID" value="KAK8869365.1"/>
    <property type="molecule type" value="Genomic_DNA"/>
</dbReference>
<protein>
    <submittedName>
        <fullName evidence="2">Uncharacterized protein</fullName>
    </submittedName>
</protein>
<comment type="caution">
    <text evidence="2">The sequence shown here is derived from an EMBL/GenBank/DDBJ whole genome shotgun (WGS) entry which is preliminary data.</text>
</comment>
<evidence type="ECO:0000256" key="1">
    <source>
        <dbReference type="SAM" id="MobiDB-lite"/>
    </source>
</evidence>
<feature type="region of interest" description="Disordered" evidence="1">
    <location>
        <begin position="394"/>
        <end position="434"/>
    </location>
</feature>
<organism evidence="2 3">
    <name type="scientific">Apiospora arundinis</name>
    <dbReference type="NCBI Taxonomy" id="335852"/>
    <lineage>
        <taxon>Eukaryota</taxon>
        <taxon>Fungi</taxon>
        <taxon>Dikarya</taxon>
        <taxon>Ascomycota</taxon>
        <taxon>Pezizomycotina</taxon>
        <taxon>Sordariomycetes</taxon>
        <taxon>Xylariomycetidae</taxon>
        <taxon>Amphisphaeriales</taxon>
        <taxon>Apiosporaceae</taxon>
        <taxon>Apiospora</taxon>
    </lineage>
</organism>
<evidence type="ECO:0000313" key="3">
    <source>
        <dbReference type="Proteomes" id="UP001390339"/>
    </source>
</evidence>
<name>A0ABR2IX42_9PEZI</name>